<dbReference type="Gene3D" id="3.40.50.300">
    <property type="entry name" value="P-loop containing nucleotide triphosphate hydrolases"/>
    <property type="match status" value="1"/>
</dbReference>
<dbReference type="KEGG" id="swi:Swit_3381"/>
<keyword evidence="2" id="KW-1185">Reference proteome</keyword>
<dbReference type="InterPro" id="IPR027417">
    <property type="entry name" value="P-loop_NTPase"/>
</dbReference>
<name>A0A9J9HE09_RHIWR</name>
<reference evidence="1 2" key="1">
    <citation type="journal article" date="2010" name="J. Bacteriol.">
        <title>Genome sequence of the dioxin-mineralizing bacterium Sphingomonas wittichii RW1.</title>
        <authorList>
            <person name="Miller T.R."/>
            <person name="Delcher A.L."/>
            <person name="Salzberg S.L."/>
            <person name="Saunders E."/>
            <person name="Detter J.C."/>
            <person name="Halden R.U."/>
        </authorList>
    </citation>
    <scope>NUCLEOTIDE SEQUENCE [LARGE SCALE GENOMIC DNA]</scope>
    <source>
        <strain evidence="2">DSM 6014 / CCUG 31198 / JCM 15750 / NBRC 105917 / EY 4224 / RW1</strain>
    </source>
</reference>
<evidence type="ECO:0000313" key="2">
    <source>
        <dbReference type="Proteomes" id="UP000001989"/>
    </source>
</evidence>
<dbReference type="OrthoDB" id="8326226at2"/>
<dbReference type="GO" id="GO:0016301">
    <property type="term" value="F:kinase activity"/>
    <property type="evidence" value="ECO:0007669"/>
    <property type="project" value="UniProtKB-KW"/>
</dbReference>
<proteinExistence type="predicted"/>
<accession>A0A9J9HE09</accession>
<dbReference type="SUPFAM" id="SSF53795">
    <property type="entry name" value="PEP carboxykinase-like"/>
    <property type="match status" value="1"/>
</dbReference>
<dbReference type="EC" id="2.7.1.-" evidence="1"/>
<dbReference type="Proteomes" id="UP000001989">
    <property type="component" value="Chromosome"/>
</dbReference>
<gene>
    <name evidence="1" type="ordered locus">Swit_3381</name>
</gene>
<dbReference type="EMBL" id="CP000699">
    <property type="protein sequence ID" value="ABQ69727.1"/>
    <property type="molecule type" value="Genomic_DNA"/>
</dbReference>
<dbReference type="AlphaFoldDB" id="A0A9J9HE09"/>
<keyword evidence="1" id="KW-0808">Transferase</keyword>
<sequence length="333" mass="34859">MMPGNAAAVATSDGLARRWTGRFGGRSIGIEADAATATLLAALPLPEPIPVAAPDLSIRFESGAPDPRDQADPAWRVHDRWARSEQLRVRGDGGRRMIFDPFSRSVVSLGDGAGRIWFDTAQAFAPWVAAAPALQLLDWWGTPRGLLATHGAAVSFGGAAAVLLGPGGSGKSTFAVEAAERGHGFLGDDYVLVEPGFAPRVHALYRTAKLGRDRGDALRRFSRLAEGEPGDDKDVFIAAGADVVRSAPIVAMIAPVIGAGSEPRLAPIGPADLVRRAAPSILRQMPGLEAEKLALLSRAARALPCYRLDLCRDHGRNIGAVETLVAAGAGPHG</sequence>
<keyword evidence="1" id="KW-0418">Kinase</keyword>
<organism evidence="1 2">
    <name type="scientific">Rhizorhabdus wittichii (strain DSM 6014 / CCUG 31198 / JCM 15750 / NBRC 105917 / EY 4224 / RW1)</name>
    <name type="common">Sphingomonas wittichii</name>
    <dbReference type="NCBI Taxonomy" id="392499"/>
    <lineage>
        <taxon>Bacteria</taxon>
        <taxon>Pseudomonadati</taxon>
        <taxon>Pseudomonadota</taxon>
        <taxon>Alphaproteobacteria</taxon>
        <taxon>Sphingomonadales</taxon>
        <taxon>Sphingomonadaceae</taxon>
        <taxon>Rhizorhabdus</taxon>
    </lineage>
</organism>
<evidence type="ECO:0000313" key="1">
    <source>
        <dbReference type="EMBL" id="ABQ69727.1"/>
    </source>
</evidence>
<protein>
    <submittedName>
        <fullName evidence="1">Hpr(Ser) kinase/phosphatase</fullName>
        <ecNumber evidence="1">2.7.1.-</ecNumber>
    </submittedName>
</protein>